<dbReference type="AlphaFoldDB" id="A0A1L9U0G8"/>
<dbReference type="PROSITE" id="PS50048">
    <property type="entry name" value="ZN2_CY6_FUNGAL_2"/>
    <property type="match status" value="1"/>
</dbReference>
<name>A0A1L9U0G8_9EURO</name>
<evidence type="ECO:0000256" key="1">
    <source>
        <dbReference type="ARBA" id="ARBA00004123"/>
    </source>
</evidence>
<comment type="subcellular location">
    <subcellularLocation>
        <location evidence="1">Nucleus</location>
    </subcellularLocation>
</comment>
<dbReference type="PANTHER" id="PTHR31001">
    <property type="entry name" value="UNCHARACTERIZED TRANSCRIPTIONAL REGULATORY PROTEIN"/>
    <property type="match status" value="1"/>
</dbReference>
<feature type="domain" description="Zn(2)-C6 fungal-type" evidence="6">
    <location>
        <begin position="13"/>
        <end position="44"/>
    </location>
</feature>
<dbReference type="RefSeq" id="XP_040708958.1">
    <property type="nucleotide sequence ID" value="XM_040851477.1"/>
</dbReference>
<evidence type="ECO:0000256" key="2">
    <source>
        <dbReference type="ARBA" id="ARBA00023015"/>
    </source>
</evidence>
<keyword evidence="8" id="KW-1185">Reference proteome</keyword>
<reference evidence="8" key="1">
    <citation type="journal article" date="2017" name="Genome Biol.">
        <title>Comparative genomics reveals high biological diversity and specific adaptations in the industrially and medically important fungal genus Aspergillus.</title>
        <authorList>
            <person name="de Vries R.P."/>
            <person name="Riley R."/>
            <person name="Wiebenga A."/>
            <person name="Aguilar-Osorio G."/>
            <person name="Amillis S."/>
            <person name="Uchima C.A."/>
            <person name="Anderluh G."/>
            <person name="Asadollahi M."/>
            <person name="Askin M."/>
            <person name="Barry K."/>
            <person name="Battaglia E."/>
            <person name="Bayram O."/>
            <person name="Benocci T."/>
            <person name="Braus-Stromeyer S.A."/>
            <person name="Caldana C."/>
            <person name="Canovas D."/>
            <person name="Cerqueira G.C."/>
            <person name="Chen F."/>
            <person name="Chen W."/>
            <person name="Choi C."/>
            <person name="Clum A."/>
            <person name="Dos Santos R.A."/>
            <person name="Damasio A.R."/>
            <person name="Diallinas G."/>
            <person name="Emri T."/>
            <person name="Fekete E."/>
            <person name="Flipphi M."/>
            <person name="Freyberg S."/>
            <person name="Gallo A."/>
            <person name="Gournas C."/>
            <person name="Habgood R."/>
            <person name="Hainaut M."/>
            <person name="Harispe M.L."/>
            <person name="Henrissat B."/>
            <person name="Hilden K.S."/>
            <person name="Hope R."/>
            <person name="Hossain A."/>
            <person name="Karabika E."/>
            <person name="Karaffa L."/>
            <person name="Karanyi Z."/>
            <person name="Krasevec N."/>
            <person name="Kuo A."/>
            <person name="Kusch H."/>
            <person name="LaButti K."/>
            <person name="Lagendijk E.L."/>
            <person name="Lapidus A."/>
            <person name="Levasseur A."/>
            <person name="Lindquist E."/>
            <person name="Lipzen A."/>
            <person name="Logrieco A.F."/>
            <person name="MacCabe A."/>
            <person name="Maekelae M.R."/>
            <person name="Malavazi I."/>
            <person name="Melin P."/>
            <person name="Meyer V."/>
            <person name="Mielnichuk N."/>
            <person name="Miskei M."/>
            <person name="Molnar A.P."/>
            <person name="Mule G."/>
            <person name="Ngan C.Y."/>
            <person name="Orejas M."/>
            <person name="Orosz E."/>
            <person name="Ouedraogo J.P."/>
            <person name="Overkamp K.M."/>
            <person name="Park H.-S."/>
            <person name="Perrone G."/>
            <person name="Piumi F."/>
            <person name="Punt P.J."/>
            <person name="Ram A.F."/>
            <person name="Ramon A."/>
            <person name="Rauscher S."/>
            <person name="Record E."/>
            <person name="Riano-Pachon D.M."/>
            <person name="Robert V."/>
            <person name="Roehrig J."/>
            <person name="Ruller R."/>
            <person name="Salamov A."/>
            <person name="Salih N.S."/>
            <person name="Samson R.A."/>
            <person name="Sandor E."/>
            <person name="Sanguinetti M."/>
            <person name="Schuetze T."/>
            <person name="Sepcic K."/>
            <person name="Shelest E."/>
            <person name="Sherlock G."/>
            <person name="Sophianopoulou V."/>
            <person name="Squina F.M."/>
            <person name="Sun H."/>
            <person name="Susca A."/>
            <person name="Todd R.B."/>
            <person name="Tsang A."/>
            <person name="Unkles S.E."/>
            <person name="van de Wiele N."/>
            <person name="van Rossen-Uffink D."/>
            <person name="Oliveira J.V."/>
            <person name="Vesth T.C."/>
            <person name="Visser J."/>
            <person name="Yu J.-H."/>
            <person name="Zhou M."/>
            <person name="Andersen M.R."/>
            <person name="Archer D.B."/>
            <person name="Baker S.E."/>
            <person name="Benoit I."/>
            <person name="Brakhage A.A."/>
            <person name="Braus G.H."/>
            <person name="Fischer R."/>
            <person name="Frisvad J.C."/>
            <person name="Goldman G.H."/>
            <person name="Houbraken J."/>
            <person name="Oakley B."/>
            <person name="Pocsi I."/>
            <person name="Scazzocchio C."/>
            <person name="Seiboth B."/>
            <person name="vanKuyk P.A."/>
            <person name="Wortman J."/>
            <person name="Dyer P.S."/>
            <person name="Grigoriev I.V."/>
        </authorList>
    </citation>
    <scope>NUCLEOTIDE SEQUENCE [LARGE SCALE GENOMIC DNA]</scope>
    <source>
        <strain evidence="8">CBS 593.65</strain>
    </source>
</reference>
<evidence type="ECO:0000256" key="5">
    <source>
        <dbReference type="ARBA" id="ARBA00023242"/>
    </source>
</evidence>
<evidence type="ECO:0000313" key="7">
    <source>
        <dbReference type="EMBL" id="OJJ65152.1"/>
    </source>
</evidence>
<evidence type="ECO:0000313" key="8">
    <source>
        <dbReference type="Proteomes" id="UP000184356"/>
    </source>
</evidence>
<evidence type="ECO:0000256" key="3">
    <source>
        <dbReference type="ARBA" id="ARBA00023125"/>
    </source>
</evidence>
<dbReference type="STRING" id="1036612.A0A1L9U0G8"/>
<gene>
    <name evidence="7" type="ORF">ASPSYDRAFT_85126</name>
</gene>
<dbReference type="GO" id="GO:0003677">
    <property type="term" value="F:DNA binding"/>
    <property type="evidence" value="ECO:0007669"/>
    <property type="project" value="UniProtKB-KW"/>
</dbReference>
<dbReference type="InterPro" id="IPR050613">
    <property type="entry name" value="Sec_Metabolite_Reg"/>
</dbReference>
<keyword evidence="4" id="KW-0804">Transcription</keyword>
<dbReference type="GO" id="GO:0005634">
    <property type="term" value="C:nucleus"/>
    <property type="evidence" value="ECO:0007669"/>
    <property type="project" value="UniProtKB-SubCell"/>
</dbReference>
<keyword evidence="5" id="KW-0539">Nucleus</keyword>
<accession>A0A1L9U0G8</accession>
<protein>
    <recommendedName>
        <fullName evidence="6">Zn(2)-C6 fungal-type domain-containing protein</fullName>
    </recommendedName>
</protein>
<proteinExistence type="predicted"/>
<dbReference type="PANTHER" id="PTHR31001:SF89">
    <property type="entry name" value="ZN(2)-C6 FUNGAL-TYPE DOMAIN-CONTAINING PROTEIN"/>
    <property type="match status" value="1"/>
</dbReference>
<dbReference type="CDD" id="cd12148">
    <property type="entry name" value="fungal_TF_MHR"/>
    <property type="match status" value="1"/>
</dbReference>
<dbReference type="VEuPathDB" id="FungiDB:ASPSYDRAFT_85126"/>
<dbReference type="SUPFAM" id="SSF57701">
    <property type="entry name" value="Zn2/Cys6 DNA-binding domain"/>
    <property type="match status" value="1"/>
</dbReference>
<organism evidence="7 8">
    <name type="scientific">Aspergillus sydowii CBS 593.65</name>
    <dbReference type="NCBI Taxonomy" id="1036612"/>
    <lineage>
        <taxon>Eukaryota</taxon>
        <taxon>Fungi</taxon>
        <taxon>Dikarya</taxon>
        <taxon>Ascomycota</taxon>
        <taxon>Pezizomycotina</taxon>
        <taxon>Eurotiomycetes</taxon>
        <taxon>Eurotiomycetidae</taxon>
        <taxon>Eurotiales</taxon>
        <taxon>Aspergillaceae</taxon>
        <taxon>Aspergillus</taxon>
        <taxon>Aspergillus subgen. Nidulantes</taxon>
    </lineage>
</organism>
<keyword evidence="2" id="KW-0805">Transcription regulation</keyword>
<dbReference type="InterPro" id="IPR001138">
    <property type="entry name" value="Zn2Cys6_DnaBD"/>
</dbReference>
<dbReference type="PROSITE" id="PS00463">
    <property type="entry name" value="ZN2_CY6_FUNGAL_1"/>
    <property type="match status" value="1"/>
</dbReference>
<dbReference type="EMBL" id="KV878582">
    <property type="protein sequence ID" value="OJJ65152.1"/>
    <property type="molecule type" value="Genomic_DNA"/>
</dbReference>
<dbReference type="OrthoDB" id="1747771at2759"/>
<dbReference type="GeneID" id="63767550"/>
<dbReference type="GO" id="GO:0000981">
    <property type="term" value="F:DNA-binding transcription factor activity, RNA polymerase II-specific"/>
    <property type="evidence" value="ECO:0007669"/>
    <property type="project" value="InterPro"/>
</dbReference>
<dbReference type="SMART" id="SM00066">
    <property type="entry name" value="GAL4"/>
    <property type="match status" value="1"/>
</dbReference>
<dbReference type="InterPro" id="IPR036864">
    <property type="entry name" value="Zn2-C6_fun-type_DNA-bd_sf"/>
</dbReference>
<dbReference type="CDD" id="cd00067">
    <property type="entry name" value="GAL4"/>
    <property type="match status" value="1"/>
</dbReference>
<evidence type="ECO:0000256" key="4">
    <source>
        <dbReference type="ARBA" id="ARBA00023163"/>
    </source>
</evidence>
<sequence>MNPTKFHRRTARSCAECARRKVKCRNGYPCEACVRRGEPQKCLVPEGTGNETDQERLLIQDRLERMENHAADPLLRTSHGPQDSPEDLLVMLEALSHDRQPDEPTGIYSLYQPVQQLVLMLLPERRASEVLVHFALSQLSWLHCGVRTGRFWEEHQLFWEKIDGGDLDLLKDHSWMALYLGILAAAGLYISANQRPPLPQLLHLQPGTRDEVDPGVAMAKVWCEAAMDELDASRPLAHPNLRTVRTFAILTLCHGSFGQMDREYLLLGTAIHTARCLNMHLLANEASCPPRLRQRPEWRTAEDRHLGRRLWWTLVVCDWLGKLSRPSSISLTGFNTSLSPSACDADLLFQDAGGSVTTGHSPLWYLQVISRLALIVYSNIKAPRDLDLSKLLRAINQIEDILQQVTRQAPTHLAAGSSSWIQSQHFLALYTIHFLRVTVARANLVRCLKDPSQPRPTIATGVHAALEILRLSECPKPFVVQRSWITSAATLAAGVFLAVHLLWLKSTFPEDQIVTRRQVIQVAADSVRALDLNVRGLSSRGAHLLEMLLVEESLCIASEHIGKEALVTILEEAESGKTPTYAADAMADFDLYTNSGVQFVDALSGDEASTSAGLFSLASDPFMGGLMADIPDAGDWINGLGTE</sequence>
<dbReference type="Gene3D" id="4.10.240.10">
    <property type="entry name" value="Zn(2)-C6 fungal-type DNA-binding domain"/>
    <property type="match status" value="1"/>
</dbReference>
<evidence type="ECO:0000259" key="6">
    <source>
        <dbReference type="PROSITE" id="PS50048"/>
    </source>
</evidence>
<keyword evidence="3" id="KW-0238">DNA-binding</keyword>
<dbReference type="Proteomes" id="UP000184356">
    <property type="component" value="Unassembled WGS sequence"/>
</dbReference>
<dbReference type="GO" id="GO:0008270">
    <property type="term" value="F:zinc ion binding"/>
    <property type="evidence" value="ECO:0007669"/>
    <property type="project" value="InterPro"/>
</dbReference>